<feature type="compositionally biased region" description="Polar residues" evidence="1">
    <location>
        <begin position="65"/>
        <end position="81"/>
    </location>
</feature>
<dbReference type="AlphaFoldDB" id="A0AAN7Z3X3"/>
<reference evidence="2 3" key="1">
    <citation type="submission" date="2023-10" db="EMBL/GenBank/DDBJ databases">
        <title>Draft genome sequence of Xylaria bambusicola isolate GMP-LS, the root and basal stem rot pathogen of sugarcane in Indonesia.</title>
        <authorList>
            <person name="Selvaraj P."/>
            <person name="Muralishankar V."/>
            <person name="Muruganantham S."/>
            <person name="Sp S."/>
            <person name="Haryani S."/>
            <person name="Lau K.J.X."/>
            <person name="Naqvi N.I."/>
        </authorList>
    </citation>
    <scope>NUCLEOTIDE SEQUENCE [LARGE SCALE GENOMIC DNA]</scope>
    <source>
        <strain evidence="2">GMP-LS</strain>
    </source>
</reference>
<feature type="compositionally biased region" description="Low complexity" evidence="1">
    <location>
        <begin position="132"/>
        <end position="144"/>
    </location>
</feature>
<organism evidence="2 3">
    <name type="scientific">Xylaria bambusicola</name>
    <dbReference type="NCBI Taxonomy" id="326684"/>
    <lineage>
        <taxon>Eukaryota</taxon>
        <taxon>Fungi</taxon>
        <taxon>Dikarya</taxon>
        <taxon>Ascomycota</taxon>
        <taxon>Pezizomycotina</taxon>
        <taxon>Sordariomycetes</taxon>
        <taxon>Xylariomycetidae</taxon>
        <taxon>Xylariales</taxon>
        <taxon>Xylariaceae</taxon>
        <taxon>Xylaria</taxon>
    </lineage>
</organism>
<feature type="region of interest" description="Disordered" evidence="1">
    <location>
        <begin position="118"/>
        <end position="144"/>
    </location>
</feature>
<dbReference type="Proteomes" id="UP001305414">
    <property type="component" value="Unassembled WGS sequence"/>
</dbReference>
<accession>A0AAN7Z3X3</accession>
<gene>
    <name evidence="2" type="ORF">RRF57_003937</name>
</gene>
<proteinExistence type="predicted"/>
<evidence type="ECO:0000313" key="2">
    <source>
        <dbReference type="EMBL" id="KAK5628222.1"/>
    </source>
</evidence>
<protein>
    <submittedName>
        <fullName evidence="2">Uncharacterized protein</fullName>
    </submittedName>
</protein>
<comment type="caution">
    <text evidence="2">The sequence shown here is derived from an EMBL/GenBank/DDBJ whole genome shotgun (WGS) entry which is preliminary data.</text>
</comment>
<evidence type="ECO:0000256" key="1">
    <source>
        <dbReference type="SAM" id="MobiDB-lite"/>
    </source>
</evidence>
<keyword evidence="3" id="KW-1185">Reference proteome</keyword>
<name>A0AAN7Z3X3_9PEZI</name>
<dbReference type="EMBL" id="JAWHQM010000008">
    <property type="protein sequence ID" value="KAK5628222.1"/>
    <property type="molecule type" value="Genomic_DNA"/>
</dbReference>
<sequence length="212" mass="23171">MGPIALPKQANTVGPRKLLKSPVRLTRSRSGTQKRRSIKGHEEKPWKRPSLAAAFFRETSRSAEDSVSISDTGNQTHQSPLDHSAAIDTVPRQAPFEVLFTDLSETEDVADRPFIVSSASFQTSPSRPPRLGSPFSAGSSSHSFPNRLTSASGFSLAALRKPFATVQQAPLPIADTPTPIRSSLASRLAYLDQRLKELRNRGTDRKRSQSPI</sequence>
<feature type="region of interest" description="Disordered" evidence="1">
    <location>
        <begin position="1"/>
        <end position="88"/>
    </location>
</feature>
<evidence type="ECO:0000313" key="3">
    <source>
        <dbReference type="Proteomes" id="UP001305414"/>
    </source>
</evidence>